<dbReference type="eggNOG" id="KOG0433">
    <property type="taxonomic scope" value="Eukaryota"/>
</dbReference>
<dbReference type="CDD" id="cd00818">
    <property type="entry name" value="IleRS_core"/>
    <property type="match status" value="1"/>
</dbReference>
<dbReference type="FunFam" id="3.40.50.620:FF:000111">
    <property type="entry name" value="Mitochondrial isoleucyl-tRNA synthetase"/>
    <property type="match status" value="1"/>
</dbReference>
<dbReference type="Gene3D" id="1.10.10.830">
    <property type="entry name" value="Ile-tRNA synthetase CP2 domain-like"/>
    <property type="match status" value="1"/>
</dbReference>
<evidence type="ECO:0000256" key="6">
    <source>
        <dbReference type="ARBA" id="ARBA00022840"/>
    </source>
</evidence>
<evidence type="ECO:0000256" key="11">
    <source>
        <dbReference type="RuleBase" id="RU363035"/>
    </source>
</evidence>
<dbReference type="InterPro" id="IPR009080">
    <property type="entry name" value="tRNAsynth_Ia_anticodon-bd"/>
</dbReference>
<feature type="domain" description="Zinc finger FPG/IleRS-type" evidence="13">
    <location>
        <begin position="905"/>
        <end position="931"/>
    </location>
</feature>
<dbReference type="SUPFAM" id="SSF52374">
    <property type="entry name" value="Nucleotidylyl transferase"/>
    <property type="match status" value="1"/>
</dbReference>
<dbReference type="GO" id="GO:0006428">
    <property type="term" value="P:isoleucyl-tRNA aminoacylation"/>
    <property type="evidence" value="ECO:0007669"/>
    <property type="project" value="InterPro"/>
</dbReference>
<dbReference type="HAMAP" id="MF_02002">
    <property type="entry name" value="Ile_tRNA_synth_type1"/>
    <property type="match status" value="1"/>
</dbReference>
<evidence type="ECO:0000313" key="16">
    <source>
        <dbReference type="Proteomes" id="UP000001568"/>
    </source>
</evidence>
<dbReference type="GO" id="GO:0004822">
    <property type="term" value="F:isoleucine-tRNA ligase activity"/>
    <property type="evidence" value="ECO:0007669"/>
    <property type="project" value="UniProtKB-EC"/>
</dbReference>
<evidence type="ECO:0000259" key="12">
    <source>
        <dbReference type="Pfam" id="PF00133"/>
    </source>
</evidence>
<keyword evidence="16" id="KW-1185">Reference proteome</keyword>
<dbReference type="InterPro" id="IPR050081">
    <property type="entry name" value="Ile-tRNA_ligase"/>
</dbReference>
<dbReference type="EMBL" id="CP000584">
    <property type="protein sequence ID" value="ABO95421.1"/>
    <property type="molecule type" value="Genomic_DNA"/>
</dbReference>
<dbReference type="InterPro" id="IPR002301">
    <property type="entry name" value="Ile-tRNA-ligase"/>
</dbReference>
<dbReference type="InterPro" id="IPR014729">
    <property type="entry name" value="Rossmann-like_a/b/a_fold"/>
</dbReference>
<dbReference type="Pfam" id="PF06827">
    <property type="entry name" value="zf-FPG_IleRS"/>
    <property type="match status" value="1"/>
</dbReference>
<dbReference type="EC" id="6.1.1.5" evidence="3"/>
<dbReference type="Pfam" id="PF00133">
    <property type="entry name" value="tRNA-synt_1"/>
    <property type="match status" value="1"/>
</dbReference>
<dbReference type="InterPro" id="IPR023585">
    <property type="entry name" value="Ile-tRNA-ligase_type1"/>
</dbReference>
<evidence type="ECO:0000313" key="15">
    <source>
        <dbReference type="EMBL" id="ABO95421.1"/>
    </source>
</evidence>
<keyword evidence="7 11" id="KW-0648">Protein biosynthesis</keyword>
<evidence type="ECO:0000256" key="7">
    <source>
        <dbReference type="ARBA" id="ARBA00022917"/>
    </source>
</evidence>
<dbReference type="OMA" id="HCWRCKT"/>
<dbReference type="Pfam" id="PF08264">
    <property type="entry name" value="Anticodon_1"/>
    <property type="match status" value="1"/>
</dbReference>
<dbReference type="Proteomes" id="UP000001568">
    <property type="component" value="Chromosome 4"/>
</dbReference>
<comment type="similarity">
    <text evidence="2 11">Belongs to the class-I aminoacyl-tRNA synthetase family.</text>
</comment>
<dbReference type="InterPro" id="IPR033708">
    <property type="entry name" value="Anticodon_Ile_BEm"/>
</dbReference>
<dbReference type="RefSeq" id="XP_001417128.1">
    <property type="nucleotide sequence ID" value="XM_001417091.1"/>
</dbReference>
<dbReference type="SUPFAM" id="SSF50677">
    <property type="entry name" value="ValRS/IleRS/LeuRS editing domain"/>
    <property type="match status" value="1"/>
</dbReference>
<evidence type="ECO:0000256" key="8">
    <source>
        <dbReference type="ARBA" id="ARBA00023146"/>
    </source>
</evidence>
<feature type="domain" description="Aminoacyl-tRNA synthetase class Ia" evidence="12">
    <location>
        <begin position="12"/>
        <end position="635"/>
    </location>
</feature>
<protein>
    <recommendedName>
        <fullName evidence="3">isoleucine--tRNA ligase</fullName>
        <ecNumber evidence="3">6.1.1.5</ecNumber>
    </recommendedName>
    <alternativeName>
        <fullName evidence="9">Isoleucyl-tRNA synthetase</fullName>
    </alternativeName>
</protein>
<dbReference type="AlphaFoldDB" id="A4RVG0"/>
<dbReference type="Gramene" id="ABO95421">
    <property type="protein sequence ID" value="ABO95421"/>
    <property type="gene ID" value="OSTLU_45389"/>
</dbReference>
<evidence type="ECO:0000259" key="14">
    <source>
        <dbReference type="Pfam" id="PF08264"/>
    </source>
</evidence>
<dbReference type="PRINTS" id="PR00984">
    <property type="entry name" value="TRNASYNTHILE"/>
</dbReference>
<name>A4RVG0_OSTLU</name>
<dbReference type="KEGG" id="olu:OSTLU_45389"/>
<keyword evidence="8 11" id="KW-0030">Aminoacyl-tRNA synthetase</keyword>
<dbReference type="PANTHER" id="PTHR42765">
    <property type="entry name" value="SOLEUCYL-TRNA SYNTHETASE"/>
    <property type="match status" value="1"/>
</dbReference>
<dbReference type="NCBIfam" id="TIGR00392">
    <property type="entry name" value="ileS"/>
    <property type="match status" value="1"/>
</dbReference>
<evidence type="ECO:0000256" key="1">
    <source>
        <dbReference type="ARBA" id="ARBA00004173"/>
    </source>
</evidence>
<dbReference type="GO" id="GO:0048608">
    <property type="term" value="P:reproductive structure development"/>
    <property type="evidence" value="ECO:0007669"/>
    <property type="project" value="UniProtKB-ARBA"/>
</dbReference>
<comment type="catalytic activity">
    <reaction evidence="10">
        <text>tRNA(Ile) + L-isoleucine + ATP = L-isoleucyl-tRNA(Ile) + AMP + diphosphate</text>
        <dbReference type="Rhea" id="RHEA:11060"/>
        <dbReference type="Rhea" id="RHEA-COMP:9666"/>
        <dbReference type="Rhea" id="RHEA-COMP:9695"/>
        <dbReference type="ChEBI" id="CHEBI:30616"/>
        <dbReference type="ChEBI" id="CHEBI:33019"/>
        <dbReference type="ChEBI" id="CHEBI:58045"/>
        <dbReference type="ChEBI" id="CHEBI:78442"/>
        <dbReference type="ChEBI" id="CHEBI:78528"/>
        <dbReference type="ChEBI" id="CHEBI:456215"/>
        <dbReference type="EC" id="6.1.1.5"/>
    </reaction>
</comment>
<evidence type="ECO:0000256" key="3">
    <source>
        <dbReference type="ARBA" id="ARBA00013165"/>
    </source>
</evidence>
<evidence type="ECO:0000256" key="10">
    <source>
        <dbReference type="ARBA" id="ARBA00048359"/>
    </source>
</evidence>
<proteinExistence type="inferred from homology"/>
<keyword evidence="4 11" id="KW-0436">Ligase</keyword>
<dbReference type="GO" id="GO:0005524">
    <property type="term" value="F:ATP binding"/>
    <property type="evidence" value="ECO:0007669"/>
    <property type="project" value="UniProtKB-KW"/>
</dbReference>
<dbReference type="Gene3D" id="3.40.50.620">
    <property type="entry name" value="HUPs"/>
    <property type="match status" value="2"/>
</dbReference>
<dbReference type="FunFam" id="3.90.740.10:FF:000009">
    <property type="entry name" value="Isoleucyl-tRNA synthetase 2, mitochondrial"/>
    <property type="match status" value="1"/>
</dbReference>
<dbReference type="OrthoDB" id="10264412at2759"/>
<dbReference type="Gene3D" id="3.90.740.10">
    <property type="entry name" value="Valyl/Leucyl/Isoleucyl-tRNA synthetase, editing domain"/>
    <property type="match status" value="1"/>
</dbReference>
<evidence type="ECO:0000256" key="5">
    <source>
        <dbReference type="ARBA" id="ARBA00022741"/>
    </source>
</evidence>
<evidence type="ECO:0000256" key="2">
    <source>
        <dbReference type="ARBA" id="ARBA00005594"/>
    </source>
</evidence>
<dbReference type="GO" id="GO:0032543">
    <property type="term" value="P:mitochondrial translation"/>
    <property type="evidence" value="ECO:0007669"/>
    <property type="project" value="TreeGrafter"/>
</dbReference>
<gene>
    <name evidence="15" type="ORF">OSTLU_45389</name>
</gene>
<dbReference type="InterPro" id="IPR001412">
    <property type="entry name" value="aa-tRNA-synth_I_CS"/>
</dbReference>
<sequence length="949" mass="105435">MRANSVQKEPKMQAWWAERGVYERLRAREDGAAFTLHDGPPYANGDLHIGHALNKILKDFVNRWEMMNGKRVRYVPGWDCHGLPIELKVLQNMDAEARKALTPIKLRYKAKAFAMKTVASQREQFKRYGIWADWDEPYMTLLPEYEAAQLEVFGKMFLNGHIYRGEKPVHWSPSSMTALAEAELEYPEGHVSQSIYVQFPVSDVPESTPSELKALLDGASLAVWTTTPWTMPANAAVAVNAKLDYSVCRVESTGATLVVAEGLREAVASKLETTLTTLGTFKGQDFENVQYQHPFYERKSPVIIGGEYITTEAGTGLVHTAPGHGQDDYISGMKYGLPLYSPVDNAGLFTAEAGSDLEGKDVLGDGNVLCIEKLTSAGALLKQEAYNHKYPYDWRTKKPTIFRATEQWFASVEGFREKALSELDKLEFIPESGSKRMRPMVSGRADWCISRQRAWGVPIPAFYHKDTNEVLMDESIITHFTEIVRTRGTDAWWELEVEDLLPEQHKAKANDYVRGSDTMDVWFDSGSSWAGVVQSRGLSFPADMYLEGSDQHRGWFQSSLLTGVASTGQAPYKKILTHGFVLDEKGYKMSKSLGNVIDPRTVIEGGKNQKTEPGYGADTLRLWVASTDYTGDVSIGMNIIKQTSEAYRKLRGTIRFLMGVLDDFKPTEGVAYESLPAFEKYILSRLDATMQEIETSYKSHEYSRVVAAITSFTTFLSNVYLDVSKDKLYIGEQNDIKRRACQTVVSAIVERLIAAIAPLTPHMAEEAFQALPYDKPGDAISVFIAGWPSRPSTWASIDADEVKFWDSFLEIRDTVNKVLEDSRNAKLLGASLEAKITLHCSDADFVARLNREEIARDLRYLFIVSQVEVVTSSDAATAGCDFKSIVDVPGAGTVSVGVARASGAKCARCWNFSNLVGVDAKHATLCERCVPIVNASHPDLVVAAPAPAS</sequence>
<dbReference type="InterPro" id="IPR002300">
    <property type="entry name" value="aa-tRNA-synth_Ia"/>
</dbReference>
<dbReference type="PANTHER" id="PTHR42765:SF1">
    <property type="entry name" value="ISOLEUCINE--TRNA LIGASE, MITOCHONDRIAL"/>
    <property type="match status" value="1"/>
</dbReference>
<keyword evidence="5 11" id="KW-0547">Nucleotide-binding</keyword>
<dbReference type="Gene3D" id="1.10.730.20">
    <property type="match status" value="1"/>
</dbReference>
<reference evidence="15 16" key="1">
    <citation type="journal article" date="2007" name="Proc. Natl. Acad. Sci. U.S.A.">
        <title>The tiny eukaryote Ostreococcus provides genomic insights into the paradox of plankton speciation.</title>
        <authorList>
            <person name="Palenik B."/>
            <person name="Grimwood J."/>
            <person name="Aerts A."/>
            <person name="Rouze P."/>
            <person name="Salamov A."/>
            <person name="Putnam N."/>
            <person name="Dupont C."/>
            <person name="Jorgensen R."/>
            <person name="Derelle E."/>
            <person name="Rombauts S."/>
            <person name="Zhou K."/>
            <person name="Otillar R."/>
            <person name="Merchant S.S."/>
            <person name="Podell S."/>
            <person name="Gaasterland T."/>
            <person name="Napoli C."/>
            <person name="Gendler K."/>
            <person name="Manuell A."/>
            <person name="Tai V."/>
            <person name="Vallon O."/>
            <person name="Piganeau G."/>
            <person name="Jancek S."/>
            <person name="Heijde M."/>
            <person name="Jabbari K."/>
            <person name="Bowler C."/>
            <person name="Lohr M."/>
            <person name="Robbens S."/>
            <person name="Werner G."/>
            <person name="Dubchak I."/>
            <person name="Pazour G.J."/>
            <person name="Ren Q."/>
            <person name="Paulsen I."/>
            <person name="Delwiche C."/>
            <person name="Schmutz J."/>
            <person name="Rokhsar D."/>
            <person name="Van de Peer Y."/>
            <person name="Moreau H."/>
            <person name="Grigoriev I.V."/>
        </authorList>
    </citation>
    <scope>NUCLEOTIDE SEQUENCE [LARGE SCALE GENOMIC DNA]</scope>
    <source>
        <strain evidence="15 16">CCE9901</strain>
    </source>
</reference>
<dbReference type="InterPro" id="IPR010663">
    <property type="entry name" value="Znf_FPG/IleRS"/>
</dbReference>
<dbReference type="PROSITE" id="PS00178">
    <property type="entry name" value="AA_TRNA_LIGASE_I"/>
    <property type="match status" value="1"/>
</dbReference>
<dbReference type="CDD" id="cd07960">
    <property type="entry name" value="Anticodon_Ia_Ile_BEm"/>
    <property type="match status" value="1"/>
</dbReference>
<evidence type="ECO:0000256" key="9">
    <source>
        <dbReference type="ARBA" id="ARBA00032665"/>
    </source>
</evidence>
<keyword evidence="6 11" id="KW-0067">ATP-binding</keyword>
<accession>A4RVG0</accession>
<dbReference type="GO" id="GO:0000049">
    <property type="term" value="F:tRNA binding"/>
    <property type="evidence" value="ECO:0007669"/>
    <property type="project" value="InterPro"/>
</dbReference>
<dbReference type="GO" id="GO:0002161">
    <property type="term" value="F:aminoacyl-tRNA deacylase activity"/>
    <property type="evidence" value="ECO:0007669"/>
    <property type="project" value="InterPro"/>
</dbReference>
<dbReference type="GO" id="GO:0005739">
    <property type="term" value="C:mitochondrion"/>
    <property type="evidence" value="ECO:0007669"/>
    <property type="project" value="UniProtKB-SubCell"/>
</dbReference>
<evidence type="ECO:0000259" key="13">
    <source>
        <dbReference type="Pfam" id="PF06827"/>
    </source>
</evidence>
<organism evidence="15 16">
    <name type="scientific">Ostreococcus lucimarinus (strain CCE9901)</name>
    <dbReference type="NCBI Taxonomy" id="436017"/>
    <lineage>
        <taxon>Eukaryota</taxon>
        <taxon>Viridiplantae</taxon>
        <taxon>Chlorophyta</taxon>
        <taxon>Mamiellophyceae</taxon>
        <taxon>Mamiellales</taxon>
        <taxon>Bathycoccaceae</taxon>
        <taxon>Ostreococcus</taxon>
    </lineage>
</organism>
<dbReference type="InterPro" id="IPR013155">
    <property type="entry name" value="M/V/L/I-tRNA-synth_anticd-bd"/>
</dbReference>
<dbReference type="SUPFAM" id="SSF47323">
    <property type="entry name" value="Anticodon-binding domain of a subclass of class I aminoacyl-tRNA synthetases"/>
    <property type="match status" value="1"/>
</dbReference>
<dbReference type="HOGENOM" id="CLU_001493_7_1_1"/>
<dbReference type="STRING" id="436017.A4RVG0"/>
<dbReference type="InterPro" id="IPR009008">
    <property type="entry name" value="Val/Leu/Ile-tRNA-synth_edit"/>
</dbReference>
<evidence type="ECO:0000256" key="4">
    <source>
        <dbReference type="ARBA" id="ARBA00022598"/>
    </source>
</evidence>
<feature type="domain" description="Methionyl/Valyl/Leucyl/Isoleucyl-tRNA synthetase anticodon-binding" evidence="14">
    <location>
        <begin position="679"/>
        <end position="837"/>
    </location>
</feature>
<dbReference type="GO" id="GO:0009791">
    <property type="term" value="P:post-embryonic development"/>
    <property type="evidence" value="ECO:0007669"/>
    <property type="project" value="UniProtKB-ARBA"/>
</dbReference>
<comment type="subcellular location">
    <subcellularLocation>
        <location evidence="1">Mitochondrion</location>
    </subcellularLocation>
</comment>
<dbReference type="GeneID" id="5001641"/>